<evidence type="ECO:0000313" key="3">
    <source>
        <dbReference type="Proteomes" id="UP000700596"/>
    </source>
</evidence>
<dbReference type="PANTHER" id="PTHR33112">
    <property type="entry name" value="DOMAIN PROTEIN, PUTATIVE-RELATED"/>
    <property type="match status" value="1"/>
</dbReference>
<evidence type="ECO:0000313" key="2">
    <source>
        <dbReference type="EMBL" id="KAH7132205.1"/>
    </source>
</evidence>
<name>A0A9P9E6B6_9PLEO</name>
<dbReference type="Pfam" id="PF06985">
    <property type="entry name" value="HET"/>
    <property type="match status" value="1"/>
</dbReference>
<comment type="caution">
    <text evidence="2">The sequence shown here is derived from an EMBL/GenBank/DDBJ whole genome shotgun (WGS) entry which is preliminary data.</text>
</comment>
<protein>
    <submittedName>
        <fullName evidence="2">Heterokaryon incompatibility protein-domain-containing protein</fullName>
    </submittedName>
</protein>
<dbReference type="Proteomes" id="UP000700596">
    <property type="component" value="Unassembled WGS sequence"/>
</dbReference>
<dbReference type="EMBL" id="JAGMWT010000003">
    <property type="protein sequence ID" value="KAH7132205.1"/>
    <property type="molecule type" value="Genomic_DNA"/>
</dbReference>
<dbReference type="InterPro" id="IPR010730">
    <property type="entry name" value="HET"/>
</dbReference>
<dbReference type="PANTHER" id="PTHR33112:SF16">
    <property type="entry name" value="HETEROKARYON INCOMPATIBILITY DOMAIN-CONTAINING PROTEIN"/>
    <property type="match status" value="1"/>
</dbReference>
<evidence type="ECO:0000259" key="1">
    <source>
        <dbReference type="Pfam" id="PF06985"/>
    </source>
</evidence>
<dbReference type="AlphaFoldDB" id="A0A9P9E6B6"/>
<proteinExistence type="predicted"/>
<organism evidence="2 3">
    <name type="scientific">Dendryphion nanum</name>
    <dbReference type="NCBI Taxonomy" id="256645"/>
    <lineage>
        <taxon>Eukaryota</taxon>
        <taxon>Fungi</taxon>
        <taxon>Dikarya</taxon>
        <taxon>Ascomycota</taxon>
        <taxon>Pezizomycotina</taxon>
        <taxon>Dothideomycetes</taxon>
        <taxon>Pleosporomycetidae</taxon>
        <taxon>Pleosporales</taxon>
        <taxon>Torulaceae</taxon>
        <taxon>Dendryphion</taxon>
    </lineage>
</organism>
<gene>
    <name evidence="2" type="ORF">B0J11DRAFT_481351</name>
</gene>
<dbReference type="OrthoDB" id="5362512at2759"/>
<reference evidence="2" key="1">
    <citation type="journal article" date="2021" name="Nat. Commun.">
        <title>Genetic determinants of endophytism in the Arabidopsis root mycobiome.</title>
        <authorList>
            <person name="Mesny F."/>
            <person name="Miyauchi S."/>
            <person name="Thiergart T."/>
            <person name="Pickel B."/>
            <person name="Atanasova L."/>
            <person name="Karlsson M."/>
            <person name="Huettel B."/>
            <person name="Barry K.W."/>
            <person name="Haridas S."/>
            <person name="Chen C."/>
            <person name="Bauer D."/>
            <person name="Andreopoulos W."/>
            <person name="Pangilinan J."/>
            <person name="LaButti K."/>
            <person name="Riley R."/>
            <person name="Lipzen A."/>
            <person name="Clum A."/>
            <person name="Drula E."/>
            <person name="Henrissat B."/>
            <person name="Kohler A."/>
            <person name="Grigoriev I.V."/>
            <person name="Martin F.M."/>
            <person name="Hacquard S."/>
        </authorList>
    </citation>
    <scope>NUCLEOTIDE SEQUENCE</scope>
    <source>
        <strain evidence="2">MPI-CAGE-CH-0243</strain>
    </source>
</reference>
<accession>A0A9P9E6B6</accession>
<feature type="domain" description="Heterokaryon incompatibility" evidence="1">
    <location>
        <begin position="202"/>
        <end position="350"/>
    </location>
</feature>
<keyword evidence="3" id="KW-1185">Reference proteome</keyword>
<sequence length="665" mass="76269">MSTLSTLCNACNSIFEAGISDESSDLRTHHNSPESFFRGIFGGCYVCVRIWKKAADDERHLLRHSKYKLHRDEEADYSLTLSLNFSYHPAIWPKDERFNFSFKLIERNSQVCQDFVFADELGDSTLSTQALARARSWLLDCYDSGRHTACECIAKTLQDRSRPEESTDEQWRPTRLLDIGEGNDSTWKISIAPETNMTPCRYISLSYRWGAANHVRLLSENIERFRNGADISELPQTFKDSIIVARYFSVRYLWIDSLCIIQDSKKDWEIESAQMARIYTNSLLNIAASVSPDPDHGLFRWRTPSALQPGLVRTSVQSSKPLEYYIEDRVYVSTHIHTALLNSRGWVFQERFLAPRILHFTQHQIFWECFTSTHCELYPHGIPFDHSYPRSRSYYYNWMLAPADRALVFAPTTHEAQFIDRTLLWTLLVSAYTKCALTYPSDKLPALAGLARVFDTPTDVYFAGIWQSDRVSNLCWETETETPAAPLSLSKPRAYRAPSWSWASVDTDVSPWTGTHYHFDVLGFAVAYPPGSDHMYGVVDDGEVEVRGMVLAGLVGPSEDPVWKVFRDEERTVRMKVRYSGVAPGKDETHHAIVLIMSSMCGNHRRSGLWGILLYPDAEREDVFNRFASWRVSDVKDIQALGFRVDEENILHPNGTIRYTDITII</sequence>